<reference evidence="2 3" key="2">
    <citation type="journal article" date="2010" name="Stand. Genomic Sci.">
        <title>Complete genome sequence of Sebaldella termitidis type strain (NCTC 11300).</title>
        <authorList>
            <person name="Harmon-Smith M."/>
            <person name="Celia L."/>
            <person name="Chertkov O."/>
            <person name="Lapidus A."/>
            <person name="Copeland A."/>
            <person name="Glavina Del Rio T."/>
            <person name="Nolan M."/>
            <person name="Lucas S."/>
            <person name="Tice H."/>
            <person name="Cheng J.F."/>
            <person name="Han C."/>
            <person name="Detter J.C."/>
            <person name="Bruce D."/>
            <person name="Goodwin L."/>
            <person name="Pitluck S."/>
            <person name="Pati A."/>
            <person name="Liolios K."/>
            <person name="Ivanova N."/>
            <person name="Mavromatis K."/>
            <person name="Mikhailova N."/>
            <person name="Chen A."/>
            <person name="Palaniappan K."/>
            <person name="Land M."/>
            <person name="Hauser L."/>
            <person name="Chang Y.J."/>
            <person name="Jeffries C.D."/>
            <person name="Brettin T."/>
            <person name="Goker M."/>
            <person name="Beck B."/>
            <person name="Bristow J."/>
            <person name="Eisen J.A."/>
            <person name="Markowitz V."/>
            <person name="Hugenholtz P."/>
            <person name="Kyrpides N.C."/>
            <person name="Klenk H.P."/>
            <person name="Chen F."/>
        </authorList>
    </citation>
    <scope>NUCLEOTIDE SEQUENCE [LARGE SCALE GENOMIC DNA]</scope>
    <source>
        <strain evidence="3">ATCC 33386 / NCTC 11300</strain>
    </source>
</reference>
<keyword evidence="1" id="KW-0732">Signal</keyword>
<proteinExistence type="predicted"/>
<feature type="chain" id="PRO_5003020075" description="DUF4296 domain-containing protein" evidence="1">
    <location>
        <begin position="25"/>
        <end position="123"/>
    </location>
</feature>
<keyword evidence="3" id="KW-1185">Reference proteome</keyword>
<accession>D1ARF6</accession>
<feature type="signal peptide" evidence="1">
    <location>
        <begin position="1"/>
        <end position="24"/>
    </location>
</feature>
<evidence type="ECO:0000313" key="2">
    <source>
        <dbReference type="EMBL" id="ACZ10442.1"/>
    </source>
</evidence>
<dbReference type="Proteomes" id="UP000000845">
    <property type="component" value="Chromosome"/>
</dbReference>
<evidence type="ECO:0000256" key="1">
    <source>
        <dbReference type="SAM" id="SignalP"/>
    </source>
</evidence>
<evidence type="ECO:0000313" key="3">
    <source>
        <dbReference type="Proteomes" id="UP000000845"/>
    </source>
</evidence>
<protein>
    <recommendedName>
        <fullName evidence="4">DUF4296 domain-containing protein</fullName>
    </recommendedName>
</protein>
<organism evidence="2 3">
    <name type="scientific">Sebaldella termitidis (strain ATCC 33386 / NCTC 11300)</name>
    <dbReference type="NCBI Taxonomy" id="526218"/>
    <lineage>
        <taxon>Bacteria</taxon>
        <taxon>Fusobacteriati</taxon>
        <taxon>Fusobacteriota</taxon>
        <taxon>Fusobacteriia</taxon>
        <taxon>Fusobacteriales</taxon>
        <taxon>Leptotrichiaceae</taxon>
        <taxon>Sebaldella</taxon>
    </lineage>
</organism>
<evidence type="ECO:0008006" key="4">
    <source>
        <dbReference type="Google" id="ProtNLM"/>
    </source>
</evidence>
<dbReference type="KEGG" id="str:Sterm_3608"/>
<name>D1ARF6_SEBTE</name>
<gene>
    <name evidence="2" type="ordered locus">Sterm_3608</name>
</gene>
<dbReference type="RefSeq" id="WP_012863024.1">
    <property type="nucleotide sequence ID" value="NC_013517.1"/>
</dbReference>
<dbReference type="EMBL" id="CP001739">
    <property type="protein sequence ID" value="ACZ10442.1"/>
    <property type="molecule type" value="Genomic_DNA"/>
</dbReference>
<reference evidence="3" key="1">
    <citation type="submission" date="2009-09" db="EMBL/GenBank/DDBJ databases">
        <title>The complete chromosome of Sebaldella termitidis ATCC 33386.</title>
        <authorList>
            <consortium name="US DOE Joint Genome Institute (JGI-PGF)"/>
            <person name="Lucas S."/>
            <person name="Copeland A."/>
            <person name="Lapidus A."/>
            <person name="Glavina del Rio T."/>
            <person name="Dalin E."/>
            <person name="Tice H."/>
            <person name="Bruce D."/>
            <person name="Goodwin L."/>
            <person name="Pitluck S."/>
            <person name="Kyrpides N."/>
            <person name="Mavromatis K."/>
            <person name="Ivanova N."/>
            <person name="Mikhailova N."/>
            <person name="Sims D."/>
            <person name="Meincke L."/>
            <person name="Brettin T."/>
            <person name="Detter J.C."/>
            <person name="Han C."/>
            <person name="Larimer F."/>
            <person name="Land M."/>
            <person name="Hauser L."/>
            <person name="Markowitz V."/>
            <person name="Cheng J.F."/>
            <person name="Hugenholtz P."/>
            <person name="Woyke T."/>
            <person name="Wu D."/>
            <person name="Eisen J.A."/>
        </authorList>
    </citation>
    <scope>NUCLEOTIDE SEQUENCE [LARGE SCALE GENOMIC DNA]</scope>
    <source>
        <strain evidence="3">ATCC 33386 / NCTC 11300</strain>
    </source>
</reference>
<sequence length="123" mass="14591">MKSKKALFLASLVLFLLSYTNNYAEKSQGLIIHREKLDFISGLNEEELKRLILKIKDIKKDNLSIDELKDLHDSYYTEASIKPEDFRNYFISSKKETEKIIYINKNEEIKNKKLQEVMERSLE</sequence>
<dbReference type="STRING" id="526218.Sterm_3608"/>
<dbReference type="AlphaFoldDB" id="D1ARF6"/>
<dbReference type="HOGENOM" id="CLU_2013674_0_0_0"/>